<dbReference type="Proteomes" id="UP000410492">
    <property type="component" value="Unassembled WGS sequence"/>
</dbReference>
<feature type="chain" id="PRO_5025006194" description="Secreted protein" evidence="2">
    <location>
        <begin position="21"/>
        <end position="66"/>
    </location>
</feature>
<dbReference type="EMBL" id="CAACVG010007542">
    <property type="protein sequence ID" value="VEN45986.1"/>
    <property type="molecule type" value="Genomic_DNA"/>
</dbReference>
<gene>
    <name evidence="3" type="ORF">CALMAC_LOCUS8237</name>
</gene>
<reference evidence="3 4" key="1">
    <citation type="submission" date="2019-01" db="EMBL/GenBank/DDBJ databases">
        <authorList>
            <person name="Sayadi A."/>
        </authorList>
    </citation>
    <scope>NUCLEOTIDE SEQUENCE [LARGE SCALE GENOMIC DNA]</scope>
</reference>
<feature type="region of interest" description="Disordered" evidence="1">
    <location>
        <begin position="25"/>
        <end position="66"/>
    </location>
</feature>
<evidence type="ECO:0000313" key="3">
    <source>
        <dbReference type="EMBL" id="VEN45986.1"/>
    </source>
</evidence>
<proteinExistence type="predicted"/>
<name>A0A653CE27_CALMS</name>
<organism evidence="3 4">
    <name type="scientific">Callosobruchus maculatus</name>
    <name type="common">Southern cowpea weevil</name>
    <name type="synonym">Pulse bruchid</name>
    <dbReference type="NCBI Taxonomy" id="64391"/>
    <lineage>
        <taxon>Eukaryota</taxon>
        <taxon>Metazoa</taxon>
        <taxon>Ecdysozoa</taxon>
        <taxon>Arthropoda</taxon>
        <taxon>Hexapoda</taxon>
        <taxon>Insecta</taxon>
        <taxon>Pterygota</taxon>
        <taxon>Neoptera</taxon>
        <taxon>Endopterygota</taxon>
        <taxon>Coleoptera</taxon>
        <taxon>Polyphaga</taxon>
        <taxon>Cucujiformia</taxon>
        <taxon>Chrysomeloidea</taxon>
        <taxon>Chrysomelidae</taxon>
        <taxon>Bruchinae</taxon>
        <taxon>Bruchini</taxon>
        <taxon>Callosobruchus</taxon>
    </lineage>
</organism>
<feature type="compositionally biased region" description="Low complexity" evidence="1">
    <location>
        <begin position="55"/>
        <end position="66"/>
    </location>
</feature>
<accession>A0A653CE27</accession>
<evidence type="ECO:0000256" key="2">
    <source>
        <dbReference type="SAM" id="SignalP"/>
    </source>
</evidence>
<protein>
    <recommendedName>
        <fullName evidence="5">Secreted protein</fullName>
    </recommendedName>
</protein>
<keyword evidence="2" id="KW-0732">Signal</keyword>
<dbReference type="AlphaFoldDB" id="A0A653CE27"/>
<sequence length="66" mass="7009">MKLFASAYVLFCFLMMFCVASPLNYESPSEQSKHSHTASCFGFGGSRPGQSPQVPATTAAPTTASE</sequence>
<feature type="signal peptide" evidence="2">
    <location>
        <begin position="1"/>
        <end position="20"/>
    </location>
</feature>
<evidence type="ECO:0000256" key="1">
    <source>
        <dbReference type="SAM" id="MobiDB-lite"/>
    </source>
</evidence>
<evidence type="ECO:0000313" key="4">
    <source>
        <dbReference type="Proteomes" id="UP000410492"/>
    </source>
</evidence>
<evidence type="ECO:0008006" key="5">
    <source>
        <dbReference type="Google" id="ProtNLM"/>
    </source>
</evidence>
<keyword evidence="4" id="KW-1185">Reference proteome</keyword>